<keyword evidence="2" id="KW-1185">Reference proteome</keyword>
<dbReference type="Proteomes" id="UP000315295">
    <property type="component" value="Unassembled WGS sequence"/>
</dbReference>
<evidence type="ECO:0000313" key="1">
    <source>
        <dbReference type="EMBL" id="TQD75250.1"/>
    </source>
</evidence>
<evidence type="ECO:0000313" key="2">
    <source>
        <dbReference type="Proteomes" id="UP000315295"/>
    </source>
</evidence>
<gene>
    <name evidence="1" type="ORF">C1H46_039213</name>
</gene>
<protein>
    <submittedName>
        <fullName evidence="1">Uncharacterized protein</fullName>
    </submittedName>
</protein>
<sequence length="97" mass="10376">MEQQHKSQAHRKLLGIRPRHLGELLDGDPTAVLQPALVNKIRGLLAALRYYVVRAEVVGGGFEVGEGEFGEGWGSAGFRVRFGGGIRVVGRGPAVVS</sequence>
<dbReference type="EMBL" id="VIEB01001116">
    <property type="protein sequence ID" value="TQD75250.1"/>
    <property type="molecule type" value="Genomic_DNA"/>
</dbReference>
<name>A0A540KM47_MALBA</name>
<comment type="caution">
    <text evidence="1">The sequence shown here is derived from an EMBL/GenBank/DDBJ whole genome shotgun (WGS) entry which is preliminary data.</text>
</comment>
<reference evidence="1 2" key="1">
    <citation type="journal article" date="2019" name="G3 (Bethesda)">
        <title>Sequencing of a Wild Apple (Malus baccata) Genome Unravels the Differences Between Cultivated and Wild Apple Species Regarding Disease Resistance and Cold Tolerance.</title>
        <authorList>
            <person name="Chen X."/>
        </authorList>
    </citation>
    <scope>NUCLEOTIDE SEQUENCE [LARGE SCALE GENOMIC DNA]</scope>
    <source>
        <strain evidence="2">cv. Shandingzi</strain>
        <tissue evidence="1">Leaves</tissue>
    </source>
</reference>
<accession>A0A540KM47</accession>
<proteinExistence type="predicted"/>
<dbReference type="AlphaFoldDB" id="A0A540KM47"/>
<organism evidence="1 2">
    <name type="scientific">Malus baccata</name>
    <name type="common">Siberian crab apple</name>
    <name type="synonym">Pyrus baccata</name>
    <dbReference type="NCBI Taxonomy" id="106549"/>
    <lineage>
        <taxon>Eukaryota</taxon>
        <taxon>Viridiplantae</taxon>
        <taxon>Streptophyta</taxon>
        <taxon>Embryophyta</taxon>
        <taxon>Tracheophyta</taxon>
        <taxon>Spermatophyta</taxon>
        <taxon>Magnoliopsida</taxon>
        <taxon>eudicotyledons</taxon>
        <taxon>Gunneridae</taxon>
        <taxon>Pentapetalae</taxon>
        <taxon>rosids</taxon>
        <taxon>fabids</taxon>
        <taxon>Rosales</taxon>
        <taxon>Rosaceae</taxon>
        <taxon>Amygdaloideae</taxon>
        <taxon>Maleae</taxon>
        <taxon>Malus</taxon>
    </lineage>
</organism>